<dbReference type="CDD" id="cd02440">
    <property type="entry name" value="AdoMet_MTases"/>
    <property type="match status" value="1"/>
</dbReference>
<dbReference type="GO" id="GO:0005739">
    <property type="term" value="C:mitochondrion"/>
    <property type="evidence" value="ECO:0007669"/>
    <property type="project" value="TreeGrafter"/>
</dbReference>
<accession>A0A7S1BYY6</accession>
<evidence type="ECO:0000256" key="1">
    <source>
        <dbReference type="ARBA" id="ARBA00022603"/>
    </source>
</evidence>
<organism evidence="5">
    <name type="scientific">Corethron hystrix</name>
    <dbReference type="NCBI Taxonomy" id="216773"/>
    <lineage>
        <taxon>Eukaryota</taxon>
        <taxon>Sar</taxon>
        <taxon>Stramenopiles</taxon>
        <taxon>Ochrophyta</taxon>
        <taxon>Bacillariophyta</taxon>
        <taxon>Coscinodiscophyceae</taxon>
        <taxon>Corethrophycidae</taxon>
        <taxon>Corethrales</taxon>
        <taxon>Corethraceae</taxon>
        <taxon>Corethron</taxon>
    </lineage>
</organism>
<dbReference type="AlphaFoldDB" id="A0A7S1BYY6"/>
<dbReference type="SUPFAM" id="SSF53335">
    <property type="entry name" value="S-adenosyl-L-methionine-dependent methyltransferases"/>
    <property type="match status" value="1"/>
</dbReference>
<dbReference type="Gene3D" id="3.40.50.150">
    <property type="entry name" value="Vaccinia Virus protein VP39"/>
    <property type="match status" value="1"/>
</dbReference>
<protein>
    <recommendedName>
        <fullName evidence="4">Methyltransferase type 11 domain-containing protein</fullName>
    </recommendedName>
</protein>
<dbReference type="Pfam" id="PF08241">
    <property type="entry name" value="Methyltransf_11"/>
    <property type="match status" value="1"/>
</dbReference>
<gene>
    <name evidence="5" type="ORF">CHYS00102_LOCUS29619</name>
</gene>
<dbReference type="GO" id="GO:0008757">
    <property type="term" value="F:S-adenosylmethionine-dependent methyltransferase activity"/>
    <property type="evidence" value="ECO:0007669"/>
    <property type="project" value="InterPro"/>
</dbReference>
<dbReference type="PANTHER" id="PTHR13090:SF1">
    <property type="entry name" value="ARGININE-HYDROXYLASE NDUFAF5, MITOCHONDRIAL"/>
    <property type="match status" value="1"/>
</dbReference>
<proteinExistence type="predicted"/>
<reference evidence="5" key="1">
    <citation type="submission" date="2021-01" db="EMBL/GenBank/DDBJ databases">
        <authorList>
            <person name="Corre E."/>
            <person name="Pelletier E."/>
            <person name="Niang G."/>
            <person name="Scheremetjew M."/>
            <person name="Finn R."/>
            <person name="Kale V."/>
            <person name="Holt S."/>
            <person name="Cochrane G."/>
            <person name="Meng A."/>
            <person name="Brown T."/>
            <person name="Cohen L."/>
        </authorList>
    </citation>
    <scope>NUCLEOTIDE SEQUENCE</scope>
    <source>
        <strain evidence="5">308</strain>
    </source>
</reference>
<dbReference type="InterPro" id="IPR029063">
    <property type="entry name" value="SAM-dependent_MTases_sf"/>
</dbReference>
<dbReference type="InterPro" id="IPR013216">
    <property type="entry name" value="Methyltransf_11"/>
</dbReference>
<evidence type="ECO:0000256" key="2">
    <source>
        <dbReference type="ARBA" id="ARBA00022679"/>
    </source>
</evidence>
<evidence type="ECO:0000313" key="5">
    <source>
        <dbReference type="EMBL" id="CAD8902400.1"/>
    </source>
</evidence>
<sequence>MLKITRRSLTKGRYSFLEVRAMNPSPQRRPTVSFPPQTSLLFAPFSSTASNAPFDRDIKKLQRENSLLTSIKYSVPDVSEYDYVRDEMACRLVDRLDDVKRHFPLALDIGSGCGHIYRAICRDDALSLEEEEKDGSNDISKADERFSGGVGGVRRLVQVDSCELVLRRDEEESESNVSTEEEQNRCATYRMVHDEELADGGKLPFPDGTFDLVISSGSLHWVNDLPGVMAEAKRVLKPDGCILLAIVGGSTLPELRSALVLAETERHGGVSPHVGPFTEGNDIGSLLTSAGFTLPTVDVDTIHIEYPNMMVLMEHIQRMGEGNACVQRRQGTLGWETFVAASAICEEMFSPPEEKDRGLVASMQVIYAIGWSPHENQPKPAARGSGTRTIGDISGMITKNKKEI</sequence>
<keyword evidence="2" id="KW-0808">Transferase</keyword>
<evidence type="ECO:0000256" key="3">
    <source>
        <dbReference type="SAM" id="MobiDB-lite"/>
    </source>
</evidence>
<dbReference type="EMBL" id="HBFR01040514">
    <property type="protein sequence ID" value="CAD8902400.1"/>
    <property type="molecule type" value="Transcribed_RNA"/>
</dbReference>
<dbReference type="PANTHER" id="PTHR13090">
    <property type="entry name" value="ARGININE-HYDROXYLASE NDUFAF5, MITOCHONDRIAL"/>
    <property type="match status" value="1"/>
</dbReference>
<name>A0A7S1BYY6_9STRA</name>
<dbReference type="GO" id="GO:0032981">
    <property type="term" value="P:mitochondrial respiratory chain complex I assembly"/>
    <property type="evidence" value="ECO:0007669"/>
    <property type="project" value="TreeGrafter"/>
</dbReference>
<feature type="domain" description="Methyltransferase type 11" evidence="4">
    <location>
        <begin position="185"/>
        <end position="243"/>
    </location>
</feature>
<evidence type="ECO:0000259" key="4">
    <source>
        <dbReference type="Pfam" id="PF08241"/>
    </source>
</evidence>
<keyword evidence="1" id="KW-0489">Methyltransferase</keyword>
<feature type="region of interest" description="Disordered" evidence="3">
    <location>
        <begin position="376"/>
        <end position="404"/>
    </location>
</feature>
<dbReference type="GO" id="GO:0032259">
    <property type="term" value="P:methylation"/>
    <property type="evidence" value="ECO:0007669"/>
    <property type="project" value="UniProtKB-KW"/>
</dbReference>
<dbReference type="InterPro" id="IPR050602">
    <property type="entry name" value="Malonyl-ACP_OMT"/>
</dbReference>